<protein>
    <submittedName>
        <fullName evidence="1">Uncharacterized protein</fullName>
    </submittedName>
</protein>
<dbReference type="AlphaFoldDB" id="A0A0K1EQA5"/>
<organism evidence="1 2">
    <name type="scientific">Chondromyces crocatus</name>
    <dbReference type="NCBI Taxonomy" id="52"/>
    <lineage>
        <taxon>Bacteria</taxon>
        <taxon>Pseudomonadati</taxon>
        <taxon>Myxococcota</taxon>
        <taxon>Polyangia</taxon>
        <taxon>Polyangiales</taxon>
        <taxon>Polyangiaceae</taxon>
        <taxon>Chondromyces</taxon>
    </lineage>
</organism>
<dbReference type="STRING" id="52.CMC5_072580"/>
<proteinExistence type="predicted"/>
<keyword evidence="2" id="KW-1185">Reference proteome</keyword>
<dbReference type="EMBL" id="CP012159">
    <property type="protein sequence ID" value="AKT43031.1"/>
    <property type="molecule type" value="Genomic_DNA"/>
</dbReference>
<sequence length="133" mass="13573">MSALRATRPIRPCLLISSITLLTIASLITASLITASLITASLITASLIGLMRQSAGCDEATVDKGAYSSALCTVPVPKELSAGALCAPLDRGSMRRLAADVGACLGAFVDVMADDACQQAAALPERLLSPARA</sequence>
<evidence type="ECO:0000313" key="2">
    <source>
        <dbReference type="Proteomes" id="UP000067626"/>
    </source>
</evidence>
<dbReference type="PATRIC" id="fig|52.7.peg.7973"/>
<dbReference type="Proteomes" id="UP000067626">
    <property type="component" value="Chromosome"/>
</dbReference>
<name>A0A0K1EQA5_CHOCO</name>
<accession>A0A0K1EQA5</accession>
<reference evidence="1 2" key="1">
    <citation type="submission" date="2015-07" db="EMBL/GenBank/DDBJ databases">
        <title>Genome analysis of myxobacterium Chondromyces crocatus Cm c5 reveals a high potential for natural compound synthesis and the genetic basis for the loss of fruiting body formation.</title>
        <authorList>
            <person name="Zaburannyi N."/>
            <person name="Bunk B."/>
            <person name="Maier J."/>
            <person name="Overmann J."/>
            <person name="Mueller R."/>
        </authorList>
    </citation>
    <scope>NUCLEOTIDE SEQUENCE [LARGE SCALE GENOMIC DNA]</scope>
    <source>
        <strain evidence="1 2">Cm c5</strain>
    </source>
</reference>
<gene>
    <name evidence="1" type="ORF">CMC5_072580</name>
</gene>
<dbReference type="KEGG" id="ccro:CMC5_072580"/>
<evidence type="ECO:0000313" key="1">
    <source>
        <dbReference type="EMBL" id="AKT43031.1"/>
    </source>
</evidence>